<keyword evidence="5" id="KW-1185">Reference proteome</keyword>
<dbReference type="RefSeq" id="WP_169297761.1">
    <property type="nucleotide sequence ID" value="NZ_JABBNI010000018.1"/>
</dbReference>
<comment type="caution">
    <text evidence="4">The sequence shown here is derived from an EMBL/GenBank/DDBJ whole genome shotgun (WGS) entry which is preliminary data.</text>
</comment>
<dbReference type="Pfam" id="PF14450">
    <property type="entry name" value="FtsA"/>
    <property type="match status" value="1"/>
</dbReference>
<dbReference type="InterPro" id="IPR003494">
    <property type="entry name" value="SHS2_FtsA"/>
</dbReference>
<dbReference type="PANTHER" id="PTHR32432:SF3">
    <property type="entry name" value="ETHANOLAMINE UTILIZATION PROTEIN EUTJ"/>
    <property type="match status" value="1"/>
</dbReference>
<reference evidence="4 5" key="1">
    <citation type="submission" date="2020-06" db="EMBL/GenBank/DDBJ databases">
        <title>Complete Genome Sequence of Clostridium muelleri sp. nov. P21T, an Acid-Alcohol Producing Acetogen Isolated from Old Hay.</title>
        <authorList>
            <person name="Duncan K.E."/>
            <person name="Tanner R.S."/>
        </authorList>
    </citation>
    <scope>NUCLEOTIDE SEQUENCE [LARGE SCALE GENOMIC DNA]</scope>
    <source>
        <strain evidence="4 5">P21</strain>
    </source>
</reference>
<dbReference type="InterPro" id="IPR050696">
    <property type="entry name" value="FtsA/MreB"/>
</dbReference>
<dbReference type="Proteomes" id="UP000537131">
    <property type="component" value="Unassembled WGS sequence"/>
</dbReference>
<dbReference type="EMBL" id="JABBNI010000018">
    <property type="protein sequence ID" value="NMM63161.1"/>
    <property type="molecule type" value="Genomic_DNA"/>
</dbReference>
<keyword evidence="1" id="KW-0694">RNA-binding</keyword>
<feature type="domain" description="SHS2" evidence="3">
    <location>
        <begin position="12"/>
        <end position="206"/>
    </location>
</feature>
<evidence type="ECO:0000256" key="1">
    <source>
        <dbReference type="PROSITE-ProRule" id="PRU00182"/>
    </source>
</evidence>
<protein>
    <submittedName>
        <fullName evidence="4">Cell division protein FtsA</fullName>
    </submittedName>
</protein>
<evidence type="ECO:0000256" key="2">
    <source>
        <dbReference type="SAM" id="MobiDB-lite"/>
    </source>
</evidence>
<dbReference type="AlphaFoldDB" id="A0A7Y0EGP1"/>
<sequence>MNDTKVNPQDVIFALDIGTRSVIGTAGTVRDKKFHVVAEYCMEHEERAMIDGQIHDIGLVANAVNNVKKQLEEKLNMKMEKVSIAAAGRFLRTVVAKAQLKIDYDKEIDKDTVRSLELTAVKSAEEKINEQREGKLYCVGYSVKNYYLNGYIINNLLSHKGENIEAEVIATFLPRSVVDSLYSVMEKVGLEVASMTLEPIAAMEAAIPQNLRLLNLALIDVGAGTSDIAISSKDTISAYGMVPLAGDEVTETIAQNYLVDFNTAEYIKRHCTNEEKLVYKDVLGLENEINCEDVIKFISPTVKKIADEIGSKIIELNGDKSPNAIFIVGGGAYTPNLKEFLADKLNILPQRIAVKGREAVTECVCQDNSLGSTGVTVLGIALISIKRLGHDFIDVILNDKVISLFNSHKHTVMDVMMQGGINPKVLIGRNGKNIRFTLNGIKRVAFGTLASSAEIVINGVKSSIDEEVKEGDNIEIKYAREGSDAAPCALDYVKKLYSISFFINDIIENLEPIAIINGKKADINEKIKEDDEVEIVFPENLGQYKKYLVENSEEYKYYLNGTEISDAYEIKEGDRIYSIKYDEVEKQKIVEETEKQKDIEDMEKTKAEEEVDKPKDVEQTADENEINTVEENTETEVNKEEIISENKKTEEKSDISQENNEIKSEDLHKEEKTEDKLEVVVNGKNIYLKGKKEYVFIDIFNYIDFDLTIPKGKIYLRLNQKDAGYYDNLSGGDIIEVGWE</sequence>
<feature type="compositionally biased region" description="Basic and acidic residues" evidence="2">
    <location>
        <begin position="636"/>
        <end position="669"/>
    </location>
</feature>
<proteinExistence type="predicted"/>
<dbReference type="SUPFAM" id="SSF53067">
    <property type="entry name" value="Actin-like ATPase domain"/>
    <property type="match status" value="2"/>
</dbReference>
<dbReference type="CDD" id="cd24004">
    <property type="entry name" value="ASKHA_NBD_PilM-like"/>
    <property type="match status" value="1"/>
</dbReference>
<organism evidence="4 5">
    <name type="scientific">Clostridium muellerianum</name>
    <dbReference type="NCBI Taxonomy" id="2716538"/>
    <lineage>
        <taxon>Bacteria</taxon>
        <taxon>Bacillati</taxon>
        <taxon>Bacillota</taxon>
        <taxon>Clostridia</taxon>
        <taxon>Eubacteriales</taxon>
        <taxon>Clostridiaceae</taxon>
        <taxon>Clostridium</taxon>
    </lineage>
</organism>
<evidence type="ECO:0000313" key="5">
    <source>
        <dbReference type="Proteomes" id="UP000537131"/>
    </source>
</evidence>
<dbReference type="PANTHER" id="PTHR32432">
    <property type="entry name" value="CELL DIVISION PROTEIN FTSA-RELATED"/>
    <property type="match status" value="1"/>
</dbReference>
<keyword evidence="4" id="KW-0131">Cell cycle</keyword>
<evidence type="ECO:0000313" key="4">
    <source>
        <dbReference type="EMBL" id="NMM63161.1"/>
    </source>
</evidence>
<dbReference type="Gene3D" id="3.30.420.40">
    <property type="match status" value="2"/>
</dbReference>
<keyword evidence="4" id="KW-0132">Cell division</keyword>
<dbReference type="GO" id="GO:0003723">
    <property type="term" value="F:RNA binding"/>
    <property type="evidence" value="ECO:0007669"/>
    <property type="project" value="UniProtKB-KW"/>
</dbReference>
<dbReference type="PROSITE" id="PS50889">
    <property type="entry name" value="S4"/>
    <property type="match status" value="1"/>
</dbReference>
<gene>
    <name evidence="4" type="ORF">HBE96_10720</name>
</gene>
<feature type="region of interest" description="Disordered" evidence="2">
    <location>
        <begin position="597"/>
        <end position="669"/>
    </location>
</feature>
<dbReference type="GO" id="GO:0051301">
    <property type="term" value="P:cell division"/>
    <property type="evidence" value="ECO:0007669"/>
    <property type="project" value="UniProtKB-KW"/>
</dbReference>
<dbReference type="SMART" id="SM00842">
    <property type="entry name" value="FtsA"/>
    <property type="match status" value="1"/>
</dbReference>
<accession>A0A7Y0EGP1</accession>
<feature type="compositionally biased region" description="Basic and acidic residues" evidence="2">
    <location>
        <begin position="597"/>
        <end position="618"/>
    </location>
</feature>
<name>A0A7Y0EGP1_9CLOT</name>
<evidence type="ECO:0000259" key="3">
    <source>
        <dbReference type="SMART" id="SM00842"/>
    </source>
</evidence>
<dbReference type="InterPro" id="IPR043129">
    <property type="entry name" value="ATPase_NBD"/>
</dbReference>